<gene>
    <name evidence="4" type="primary">pcnB</name>
    <name evidence="4" type="ORF">TR69_WS6001000653</name>
</gene>
<dbReference type="Gene3D" id="3.30.460.10">
    <property type="entry name" value="Beta Polymerase, domain 2"/>
    <property type="match status" value="1"/>
</dbReference>
<comment type="caution">
    <text evidence="4">The sequence shown here is derived from an EMBL/GenBank/DDBJ whole genome shotgun (WGS) entry which is preliminary data.</text>
</comment>
<dbReference type="GO" id="GO:0006396">
    <property type="term" value="P:RNA processing"/>
    <property type="evidence" value="ECO:0007669"/>
    <property type="project" value="InterPro"/>
</dbReference>
<sequence length="81" mass="8808">MTVEQIQSKIPEYVSRVADVLISNGFEAHLVGGAVRDILLGRNPKDYDLATNALPDQIAGLFFKVSDHKCGIRHCAGVDGR</sequence>
<name>A0A136LYF1_9BACT</name>
<evidence type="ECO:0000256" key="1">
    <source>
        <dbReference type="ARBA" id="ARBA00022679"/>
    </source>
</evidence>
<dbReference type="EC" id="2.7.7.19" evidence="4"/>
<dbReference type="PANTHER" id="PTHR43051:SF1">
    <property type="entry name" value="POLYNUCLEOTIDE ADENYLYLTRANSFERASE FAMILY PROTEIN"/>
    <property type="match status" value="1"/>
</dbReference>
<evidence type="ECO:0000256" key="2">
    <source>
        <dbReference type="RuleBase" id="RU003953"/>
    </source>
</evidence>
<dbReference type="STRING" id="1617426.TR69_WS6001000653"/>
<keyword evidence="2" id="KW-0694">RNA-binding</keyword>
<dbReference type="SUPFAM" id="SSF81301">
    <property type="entry name" value="Nucleotidyltransferase"/>
    <property type="match status" value="1"/>
</dbReference>
<proteinExistence type="inferred from homology"/>
<evidence type="ECO:0000313" key="4">
    <source>
        <dbReference type="EMBL" id="KXK26646.1"/>
    </source>
</evidence>
<feature type="domain" description="Poly A polymerase head" evidence="3">
    <location>
        <begin position="29"/>
        <end position="68"/>
    </location>
</feature>
<dbReference type="Pfam" id="PF01743">
    <property type="entry name" value="PolyA_pol"/>
    <property type="match status" value="1"/>
</dbReference>
<dbReference type="PANTHER" id="PTHR43051">
    <property type="entry name" value="POLYNUCLEOTIDE ADENYLYLTRANSFERASE FAMILY PROTEIN"/>
    <property type="match status" value="1"/>
</dbReference>
<dbReference type="GO" id="GO:1990817">
    <property type="term" value="F:poly(A) RNA polymerase activity"/>
    <property type="evidence" value="ECO:0007669"/>
    <property type="project" value="UniProtKB-EC"/>
</dbReference>
<dbReference type="AlphaFoldDB" id="A0A136LYF1"/>
<keyword evidence="1 2" id="KW-0808">Transferase</keyword>
<dbReference type="InterPro" id="IPR002646">
    <property type="entry name" value="PolA_pol_head_dom"/>
</dbReference>
<dbReference type="GO" id="GO:0003723">
    <property type="term" value="F:RNA binding"/>
    <property type="evidence" value="ECO:0007669"/>
    <property type="project" value="UniProtKB-KW"/>
</dbReference>
<accession>A0A136LYF1</accession>
<dbReference type="Proteomes" id="UP000070457">
    <property type="component" value="Unassembled WGS sequence"/>
</dbReference>
<protein>
    <submittedName>
        <fullName evidence="4">Poly(A) polymerase I</fullName>
        <ecNumber evidence="4">2.7.7.19</ecNumber>
    </submittedName>
</protein>
<reference evidence="4 5" key="1">
    <citation type="submission" date="2015-02" db="EMBL/GenBank/DDBJ databases">
        <title>Improved understanding of the partial-nitritation anammox process through 23 genomes representing the majority of the microbial community.</title>
        <authorList>
            <person name="Speth D.R."/>
            <person name="In T Zandt M."/>
            <person name="Guerrero Cruz S."/>
            <person name="Jetten M.S."/>
            <person name="Dutilh B.E."/>
        </authorList>
    </citation>
    <scope>NUCLEOTIDE SEQUENCE [LARGE SCALE GENOMIC DNA]</scope>
    <source>
        <strain evidence="4">OLB20</strain>
    </source>
</reference>
<organism evidence="4 5">
    <name type="scientific">candidate division WS6 bacterium OLB20</name>
    <dbReference type="NCBI Taxonomy" id="1617426"/>
    <lineage>
        <taxon>Bacteria</taxon>
        <taxon>Candidatus Dojkabacteria</taxon>
    </lineage>
</organism>
<dbReference type="InterPro" id="IPR052191">
    <property type="entry name" value="tRNA_ntf/polyA_polymerase_I"/>
</dbReference>
<comment type="similarity">
    <text evidence="2">Belongs to the tRNA nucleotidyltransferase/poly(A) polymerase family.</text>
</comment>
<keyword evidence="4" id="KW-0548">Nucleotidyltransferase</keyword>
<evidence type="ECO:0000259" key="3">
    <source>
        <dbReference type="Pfam" id="PF01743"/>
    </source>
</evidence>
<dbReference type="EMBL" id="JYNZ01000003">
    <property type="protein sequence ID" value="KXK26646.1"/>
    <property type="molecule type" value="Genomic_DNA"/>
</dbReference>
<dbReference type="InterPro" id="IPR043519">
    <property type="entry name" value="NT_sf"/>
</dbReference>
<evidence type="ECO:0000313" key="5">
    <source>
        <dbReference type="Proteomes" id="UP000070457"/>
    </source>
</evidence>